<evidence type="ECO:0000256" key="1">
    <source>
        <dbReference type="SAM" id="Phobius"/>
    </source>
</evidence>
<name>A0A7W6ZH96_RHIET</name>
<organism evidence="3 4">
    <name type="scientific">Rhizobium etli</name>
    <dbReference type="NCBI Taxonomy" id="29449"/>
    <lineage>
        <taxon>Bacteria</taxon>
        <taxon>Pseudomonadati</taxon>
        <taxon>Pseudomonadota</taxon>
        <taxon>Alphaproteobacteria</taxon>
        <taxon>Hyphomicrobiales</taxon>
        <taxon>Rhizobiaceae</taxon>
        <taxon>Rhizobium/Agrobacterium group</taxon>
        <taxon>Rhizobium</taxon>
    </lineage>
</organism>
<evidence type="ECO:0000313" key="5">
    <source>
        <dbReference type="Proteomes" id="UP000557344"/>
    </source>
</evidence>
<comment type="caution">
    <text evidence="3">The sequence shown here is derived from an EMBL/GenBank/DDBJ whole genome shotgun (WGS) entry which is preliminary data.</text>
</comment>
<dbReference type="EMBL" id="JACIID010000005">
    <property type="protein sequence ID" value="MBB4536079.1"/>
    <property type="molecule type" value="Genomic_DNA"/>
</dbReference>
<feature type="transmembrane region" description="Helical" evidence="1">
    <location>
        <begin position="40"/>
        <end position="63"/>
    </location>
</feature>
<dbReference type="EMBL" id="JACIHU010000005">
    <property type="protein sequence ID" value="MBB4480371.1"/>
    <property type="molecule type" value="Genomic_DNA"/>
</dbReference>
<sequence>MATIGFVMFAPVKSSACRFCRQNGREVNVWLQLAADFRQRLVVASVLAAKLLILMGACVLPYCRLDAKG</sequence>
<gene>
    <name evidence="2" type="ORF">GGE46_002954</name>
    <name evidence="3" type="ORF">GGE57_002830</name>
</gene>
<proteinExistence type="predicted"/>
<evidence type="ECO:0000313" key="4">
    <source>
        <dbReference type="Proteomes" id="UP000523431"/>
    </source>
</evidence>
<dbReference type="RefSeq" id="WP_183841554.1">
    <property type="nucleotide sequence ID" value="NZ_JACIHU010000005.1"/>
</dbReference>
<evidence type="ECO:0000313" key="3">
    <source>
        <dbReference type="EMBL" id="MBB4536079.1"/>
    </source>
</evidence>
<evidence type="ECO:0000313" key="2">
    <source>
        <dbReference type="EMBL" id="MBB4480371.1"/>
    </source>
</evidence>
<keyword evidence="1" id="KW-0472">Membrane</keyword>
<accession>A0A7W6ZH96</accession>
<protein>
    <submittedName>
        <fullName evidence="3">Uncharacterized protein</fullName>
    </submittedName>
</protein>
<dbReference type="Proteomes" id="UP000523431">
    <property type="component" value="Unassembled WGS sequence"/>
</dbReference>
<reference evidence="4 5" key="1">
    <citation type="submission" date="2020-08" db="EMBL/GenBank/DDBJ databases">
        <title>Genomic Encyclopedia of Type Strains, Phase IV (KMG-V): Genome sequencing to study the core and pangenomes of soil and plant-associated prokaryotes.</title>
        <authorList>
            <person name="Whitman W."/>
        </authorList>
    </citation>
    <scope>NUCLEOTIDE SEQUENCE [LARGE SCALE GENOMIC DNA]</scope>
    <source>
        <strain evidence="2 5">SEMIA 471</strain>
        <strain evidence="3 4">SEMIA 489</strain>
    </source>
</reference>
<keyword evidence="1" id="KW-1133">Transmembrane helix</keyword>
<dbReference type="AlphaFoldDB" id="A0A7W6ZH96"/>
<keyword evidence="1" id="KW-0812">Transmembrane</keyword>
<dbReference type="Proteomes" id="UP000557344">
    <property type="component" value="Unassembled WGS sequence"/>
</dbReference>